<reference evidence="2 3" key="1">
    <citation type="journal article" date="2020" name="bioRxiv">
        <title>Sequence and annotation of 42 cannabis genomes reveals extensive copy number variation in cannabinoid synthesis and pathogen resistance genes.</title>
        <authorList>
            <person name="Mckernan K.J."/>
            <person name="Helbert Y."/>
            <person name="Kane L.T."/>
            <person name="Ebling H."/>
            <person name="Zhang L."/>
            <person name="Liu B."/>
            <person name="Eaton Z."/>
            <person name="Mclaughlin S."/>
            <person name="Kingan S."/>
            <person name="Baybayan P."/>
            <person name="Concepcion G."/>
            <person name="Jordan M."/>
            <person name="Riva A."/>
            <person name="Barbazuk W."/>
            <person name="Harkins T."/>
        </authorList>
    </citation>
    <scope>NUCLEOTIDE SEQUENCE [LARGE SCALE GENOMIC DNA]</scope>
    <source>
        <strain evidence="3">cv. Jamaican Lion 4</strain>
        <tissue evidence="2">Leaf</tissue>
    </source>
</reference>
<keyword evidence="1" id="KW-0812">Transmembrane</keyword>
<dbReference type="Proteomes" id="UP000583929">
    <property type="component" value="Unassembled WGS sequence"/>
</dbReference>
<feature type="transmembrane region" description="Helical" evidence="1">
    <location>
        <begin position="114"/>
        <end position="135"/>
    </location>
</feature>
<keyword evidence="1" id="KW-0472">Membrane</keyword>
<dbReference type="PANTHER" id="PTHR34741:SF2">
    <property type="entry name" value="VESICLE TRANSPORT PROTEIN"/>
    <property type="match status" value="1"/>
</dbReference>
<sequence length="244" mass="27612">MSKFIINTKKLVATFGGKLSHIILQKSNEVEDETKVEPEAEANQQLRRPRPIERAWPETIMGFCFASALQIATLQSQLQSKLSPNLVLVSLAILFSFTSIFISKYIASKFPKTALVLEQLGVWFTITAFFVAITVSLTKPLVALTWFVYIISLTIIIFIIIKGRSVYMVESELSLALNLVYATIISAFACFVVSKFIASKFPRSAHVLERIGAFFVLTDFIQKQKLLFDRRTTTTRPSKEKRPY</sequence>
<keyword evidence="1" id="KW-1133">Transmembrane helix</keyword>
<proteinExistence type="predicted"/>
<evidence type="ECO:0000256" key="1">
    <source>
        <dbReference type="SAM" id="Phobius"/>
    </source>
</evidence>
<organism evidence="2 3">
    <name type="scientific">Cannabis sativa</name>
    <name type="common">Hemp</name>
    <name type="synonym">Marijuana</name>
    <dbReference type="NCBI Taxonomy" id="3483"/>
    <lineage>
        <taxon>Eukaryota</taxon>
        <taxon>Viridiplantae</taxon>
        <taxon>Streptophyta</taxon>
        <taxon>Embryophyta</taxon>
        <taxon>Tracheophyta</taxon>
        <taxon>Spermatophyta</taxon>
        <taxon>Magnoliopsida</taxon>
        <taxon>eudicotyledons</taxon>
        <taxon>Gunneridae</taxon>
        <taxon>Pentapetalae</taxon>
        <taxon>rosids</taxon>
        <taxon>fabids</taxon>
        <taxon>Rosales</taxon>
        <taxon>Cannabaceae</taxon>
        <taxon>Cannabis</taxon>
    </lineage>
</organism>
<protein>
    <submittedName>
        <fullName evidence="2">Uncharacterized protein</fullName>
    </submittedName>
</protein>
<feature type="transmembrane region" description="Helical" evidence="1">
    <location>
        <begin position="173"/>
        <end position="198"/>
    </location>
</feature>
<comment type="caution">
    <text evidence="2">The sequence shown here is derived from an EMBL/GenBank/DDBJ whole genome shotgun (WGS) entry which is preliminary data.</text>
</comment>
<dbReference type="AlphaFoldDB" id="A0A7J6DNC9"/>
<dbReference type="PANTHER" id="PTHR34741">
    <property type="entry name" value="IMAP FAMILY MEMBER 1, PUTATIVE-RELATED"/>
    <property type="match status" value="1"/>
</dbReference>
<gene>
    <name evidence="2" type="ORF">G4B88_009944</name>
</gene>
<keyword evidence="3" id="KW-1185">Reference proteome</keyword>
<feature type="transmembrane region" description="Helical" evidence="1">
    <location>
        <begin position="86"/>
        <end position="107"/>
    </location>
</feature>
<name>A0A7J6DNC9_CANSA</name>
<feature type="transmembrane region" description="Helical" evidence="1">
    <location>
        <begin position="141"/>
        <end position="161"/>
    </location>
</feature>
<evidence type="ECO:0000313" key="3">
    <source>
        <dbReference type="Proteomes" id="UP000583929"/>
    </source>
</evidence>
<accession>A0A7J6DNC9</accession>
<dbReference type="EMBL" id="JAATIQ010000793">
    <property type="protein sequence ID" value="KAF4347588.1"/>
    <property type="molecule type" value="Genomic_DNA"/>
</dbReference>
<evidence type="ECO:0000313" key="2">
    <source>
        <dbReference type="EMBL" id="KAF4347588.1"/>
    </source>
</evidence>